<keyword evidence="4 7" id="KW-1133">Transmembrane helix</keyword>
<feature type="transmembrane region" description="Helical" evidence="7">
    <location>
        <begin position="114"/>
        <end position="134"/>
    </location>
</feature>
<gene>
    <name evidence="9" type="ORF">TM35_000083880</name>
</gene>
<evidence type="ECO:0000256" key="7">
    <source>
        <dbReference type="SAM" id="Phobius"/>
    </source>
</evidence>
<protein>
    <recommendedName>
        <fullName evidence="8">Major facilitator superfamily associated domain-containing protein</fullName>
    </recommendedName>
</protein>
<dbReference type="Pfam" id="PF12832">
    <property type="entry name" value="MFS_1_like"/>
    <property type="match status" value="1"/>
</dbReference>
<feature type="compositionally biased region" description="Low complexity" evidence="6">
    <location>
        <begin position="47"/>
        <end position="67"/>
    </location>
</feature>
<dbReference type="PANTHER" id="PTHR16172:SF41">
    <property type="entry name" value="MAJOR FACILITATOR SUPERFAMILY DOMAIN-CONTAINING PROTEIN 6-LIKE"/>
    <property type="match status" value="1"/>
</dbReference>
<reference evidence="9 10" key="1">
    <citation type="submission" date="2017-03" db="EMBL/GenBank/DDBJ databases">
        <title>An alternative strategy for trypanosome survival in the mammalian bloodstream revealed through genome and transcriptome analysis of the ubiquitous bovine parasite Trypanosoma (Megatrypanum) theileri.</title>
        <authorList>
            <person name="Kelly S."/>
            <person name="Ivens A."/>
            <person name="Mott A."/>
            <person name="O'Neill E."/>
            <person name="Emms D."/>
            <person name="Macleod O."/>
            <person name="Voorheis P."/>
            <person name="Matthews J."/>
            <person name="Matthews K."/>
            <person name="Carrington M."/>
        </authorList>
    </citation>
    <scope>NUCLEOTIDE SEQUENCE [LARGE SCALE GENOMIC DNA]</scope>
    <source>
        <strain evidence="9">Edinburgh</strain>
    </source>
</reference>
<feature type="transmembrane region" description="Helical" evidence="7">
    <location>
        <begin position="235"/>
        <end position="257"/>
    </location>
</feature>
<dbReference type="GO" id="GO:0016020">
    <property type="term" value="C:membrane"/>
    <property type="evidence" value="ECO:0007669"/>
    <property type="project" value="UniProtKB-SubCell"/>
</dbReference>
<dbReference type="VEuPathDB" id="TriTrypDB:TM35_000083880"/>
<feature type="region of interest" description="Disordered" evidence="6">
    <location>
        <begin position="491"/>
        <end position="517"/>
    </location>
</feature>
<feature type="transmembrane region" description="Helical" evidence="7">
    <location>
        <begin position="377"/>
        <end position="393"/>
    </location>
</feature>
<evidence type="ECO:0000313" key="10">
    <source>
        <dbReference type="Proteomes" id="UP000192257"/>
    </source>
</evidence>
<feature type="transmembrane region" description="Helical" evidence="7">
    <location>
        <begin position="436"/>
        <end position="455"/>
    </location>
</feature>
<dbReference type="Gene3D" id="1.20.1250.20">
    <property type="entry name" value="MFS general substrate transporter like domains"/>
    <property type="match status" value="2"/>
</dbReference>
<feature type="transmembrane region" description="Helical" evidence="7">
    <location>
        <begin position="313"/>
        <end position="335"/>
    </location>
</feature>
<dbReference type="SUPFAM" id="SSF103473">
    <property type="entry name" value="MFS general substrate transporter"/>
    <property type="match status" value="1"/>
</dbReference>
<organism evidence="9 10">
    <name type="scientific">Trypanosoma theileri</name>
    <dbReference type="NCBI Taxonomy" id="67003"/>
    <lineage>
        <taxon>Eukaryota</taxon>
        <taxon>Discoba</taxon>
        <taxon>Euglenozoa</taxon>
        <taxon>Kinetoplastea</taxon>
        <taxon>Metakinetoplastina</taxon>
        <taxon>Trypanosomatida</taxon>
        <taxon>Trypanosomatidae</taxon>
        <taxon>Trypanosoma</taxon>
    </lineage>
</organism>
<keyword evidence="10" id="KW-1185">Reference proteome</keyword>
<feature type="transmembrane region" description="Helical" evidence="7">
    <location>
        <begin position="209"/>
        <end position="229"/>
    </location>
</feature>
<keyword evidence="5 7" id="KW-0472">Membrane</keyword>
<evidence type="ECO:0000259" key="8">
    <source>
        <dbReference type="Pfam" id="PF12832"/>
    </source>
</evidence>
<dbReference type="InterPro" id="IPR036259">
    <property type="entry name" value="MFS_trans_sf"/>
</dbReference>
<proteinExistence type="inferred from homology"/>
<evidence type="ECO:0000256" key="3">
    <source>
        <dbReference type="ARBA" id="ARBA00022692"/>
    </source>
</evidence>
<sequence length="517" mass="57334">MMKKDEIPNGDDPVTVPHYLAMKDNNSTGASVTVNPAEIYSPTEGGNNNNNNNNNTDTTNNNDNNNTIHENEKNEALEASIKASIIRAKFGYFILYIGLAASPYYGLLLDNKGFTPAAVGTIMACMPLSVLVLLPPLSFLADRYHCALNVFLAATSLSSILYFMVTMSTSHILIAILMVLHYIFRTPIGPFMDQRTMSILPPDRKVQWGTMRSFGAYGWAVGALLNSILYWTGGWWAVAVLLFFGMCTSMYVFVTIVPHDATQSATMNYSDVLRYVCSHRRLTVFLAALCFMGMGYSLINTFLFIFLDSIHAPPILLGLSVVMTVVVEIPLFQSSKYVHEHYTDRQLLCVSMCAWTVRVMGYSFLHNPWLVLFLEPLHGFTFGLMWLSAMHFVRGAFPKSLSHSSVGFLSATAFGVGPLIGNVVGGTLYHHFGGRWMFRIMALFMLWVALAFLFIDIQLEKRGFGVEAAVEAEETAAEVVVEDIPITAEEEMGKVTENNEKGKPIVNNTVKEESSSA</sequence>
<feature type="transmembrane region" description="Helical" evidence="7">
    <location>
        <begin position="146"/>
        <end position="165"/>
    </location>
</feature>
<evidence type="ECO:0000256" key="2">
    <source>
        <dbReference type="ARBA" id="ARBA00005241"/>
    </source>
</evidence>
<feature type="region of interest" description="Disordered" evidence="6">
    <location>
        <begin position="25"/>
        <end position="68"/>
    </location>
</feature>
<evidence type="ECO:0000256" key="5">
    <source>
        <dbReference type="ARBA" id="ARBA00023136"/>
    </source>
</evidence>
<feature type="domain" description="Major facilitator superfamily associated" evidence="8">
    <location>
        <begin position="86"/>
        <end position="439"/>
    </location>
</feature>
<evidence type="ECO:0000256" key="4">
    <source>
        <dbReference type="ARBA" id="ARBA00022989"/>
    </source>
</evidence>
<dbReference type="PANTHER" id="PTHR16172">
    <property type="entry name" value="MAJOR FACILITATOR SUPERFAMILY DOMAIN-CONTAINING PROTEIN 6-LIKE"/>
    <property type="match status" value="1"/>
</dbReference>
<evidence type="ECO:0000313" key="9">
    <source>
        <dbReference type="EMBL" id="ORC90590.1"/>
    </source>
</evidence>
<dbReference type="Proteomes" id="UP000192257">
    <property type="component" value="Unassembled WGS sequence"/>
</dbReference>
<feature type="compositionally biased region" description="Polar residues" evidence="6">
    <location>
        <begin position="25"/>
        <end position="34"/>
    </location>
</feature>
<dbReference type="InterPro" id="IPR024989">
    <property type="entry name" value="MFS_assoc_dom"/>
</dbReference>
<keyword evidence="3 7" id="KW-0812">Transmembrane</keyword>
<evidence type="ECO:0000256" key="1">
    <source>
        <dbReference type="ARBA" id="ARBA00004141"/>
    </source>
</evidence>
<feature type="transmembrane region" description="Helical" evidence="7">
    <location>
        <begin position="90"/>
        <end position="108"/>
    </location>
</feature>
<evidence type="ECO:0000256" key="6">
    <source>
        <dbReference type="SAM" id="MobiDB-lite"/>
    </source>
</evidence>
<dbReference type="AlphaFoldDB" id="A0A1X0P2H7"/>
<feature type="compositionally biased region" description="Basic and acidic residues" evidence="6">
    <location>
        <begin position="491"/>
        <end position="503"/>
    </location>
</feature>
<dbReference type="OrthoDB" id="515887at2759"/>
<feature type="transmembrane region" description="Helical" evidence="7">
    <location>
        <begin position="405"/>
        <end position="424"/>
    </location>
</feature>
<comment type="similarity">
    <text evidence="2">Belongs to the major facilitator superfamily. MFSD6 family.</text>
</comment>
<dbReference type="RefSeq" id="XP_028884656.1">
    <property type="nucleotide sequence ID" value="XM_029024253.1"/>
</dbReference>
<dbReference type="GeneID" id="39984033"/>
<feature type="transmembrane region" description="Helical" evidence="7">
    <location>
        <begin position="171"/>
        <end position="188"/>
    </location>
</feature>
<dbReference type="EMBL" id="NBCO01000008">
    <property type="protein sequence ID" value="ORC90590.1"/>
    <property type="molecule type" value="Genomic_DNA"/>
</dbReference>
<comment type="caution">
    <text evidence="9">The sequence shown here is derived from an EMBL/GenBank/DDBJ whole genome shotgun (WGS) entry which is preliminary data.</text>
</comment>
<comment type="subcellular location">
    <subcellularLocation>
        <location evidence="1">Membrane</location>
        <topology evidence="1">Multi-pass membrane protein</topology>
    </subcellularLocation>
</comment>
<dbReference type="InterPro" id="IPR051717">
    <property type="entry name" value="MFS_MFSD6"/>
</dbReference>
<name>A0A1X0P2H7_9TRYP</name>
<accession>A0A1X0P2H7</accession>
<feature type="transmembrane region" description="Helical" evidence="7">
    <location>
        <begin position="284"/>
        <end position="307"/>
    </location>
</feature>